<evidence type="ECO:0000256" key="1">
    <source>
        <dbReference type="ARBA" id="ARBA00010692"/>
    </source>
</evidence>
<dbReference type="PIRSF" id="PIRSF016661">
    <property type="entry name" value="BioY"/>
    <property type="match status" value="1"/>
</dbReference>
<feature type="transmembrane region" description="Helical" evidence="3">
    <location>
        <begin position="160"/>
        <end position="188"/>
    </location>
</feature>
<dbReference type="PANTHER" id="PTHR34295:SF1">
    <property type="entry name" value="BIOTIN TRANSPORTER BIOY"/>
    <property type="match status" value="1"/>
</dbReference>
<dbReference type="AlphaFoldDB" id="A0A7H2BB86"/>
<dbReference type="InterPro" id="IPR003784">
    <property type="entry name" value="BioY"/>
</dbReference>
<dbReference type="KEGG" id="rter:IDM49_06550"/>
<comment type="subcellular location">
    <subcellularLocation>
        <location evidence="2">Cell membrane</location>
        <topology evidence="2">Multi-pass membrane protein</topology>
    </subcellularLocation>
</comment>
<keyword evidence="3" id="KW-0812">Transmembrane</keyword>
<keyword evidence="2" id="KW-0813">Transport</keyword>
<keyword evidence="5" id="KW-1185">Reference proteome</keyword>
<feature type="transmembrane region" description="Helical" evidence="3">
    <location>
        <begin position="101"/>
        <end position="120"/>
    </location>
</feature>
<name>A0A7H2BB86_9MICC</name>
<dbReference type="Pfam" id="PF02632">
    <property type="entry name" value="BioY"/>
    <property type="match status" value="1"/>
</dbReference>
<accession>A0A7H2BB86</accession>
<dbReference type="GO" id="GO:0015225">
    <property type="term" value="F:biotin transmembrane transporter activity"/>
    <property type="evidence" value="ECO:0007669"/>
    <property type="project" value="UniProtKB-UniRule"/>
</dbReference>
<evidence type="ECO:0000313" key="5">
    <source>
        <dbReference type="Proteomes" id="UP000516404"/>
    </source>
</evidence>
<dbReference type="GeneID" id="96623892"/>
<dbReference type="GO" id="GO:0005886">
    <property type="term" value="C:plasma membrane"/>
    <property type="evidence" value="ECO:0007669"/>
    <property type="project" value="UniProtKB-SubCell"/>
</dbReference>
<keyword evidence="2 3" id="KW-0472">Membrane</keyword>
<protein>
    <recommendedName>
        <fullName evidence="2">Biotin transporter</fullName>
    </recommendedName>
</protein>
<feature type="transmembrane region" description="Helical" evidence="3">
    <location>
        <begin position="70"/>
        <end position="95"/>
    </location>
</feature>
<feature type="transmembrane region" description="Helical" evidence="3">
    <location>
        <begin position="15"/>
        <end position="37"/>
    </location>
</feature>
<comment type="similarity">
    <text evidence="1 2">Belongs to the BioY family.</text>
</comment>
<reference evidence="4 5" key="1">
    <citation type="submission" date="2020-09" db="EMBL/GenBank/DDBJ databases">
        <title>Investigation of environmental microbes.</title>
        <authorList>
            <person name="Ou Y."/>
            <person name="Kang Q."/>
        </authorList>
    </citation>
    <scope>NUCLEOTIDE SEQUENCE [LARGE SCALE GENOMIC DNA]</scope>
    <source>
        <strain evidence="4 5">KJZ-14</strain>
    </source>
</reference>
<evidence type="ECO:0000256" key="2">
    <source>
        <dbReference type="PIRNR" id="PIRNR016661"/>
    </source>
</evidence>
<feature type="transmembrane region" description="Helical" evidence="3">
    <location>
        <begin position="127"/>
        <end position="154"/>
    </location>
</feature>
<dbReference type="PANTHER" id="PTHR34295">
    <property type="entry name" value="BIOTIN TRANSPORTER BIOY"/>
    <property type="match status" value="1"/>
</dbReference>
<sequence length="198" mass="19797">MTTHSSISRASSGNIGVDIALVAVFAALIAAMALLPAIPVGPLGVPITLQNLAVYIVALVLGARRAPLAVLLYLVVGLLGLPIFARGGAGVGVLAGPSAGYLLGYIPAALCTGLVAYSVVRKRRVGFSAVVGMFLATCVGLIIITGCGIVGMMLNAHLSFGAAVGAAAIYLPGDLIKGVIASLVAVAVHRAFPRLSLS</sequence>
<dbReference type="RefSeq" id="WP_168613969.1">
    <property type="nucleotide sequence ID" value="NZ_BAAAOX010000021.1"/>
</dbReference>
<keyword evidence="3" id="KW-1133">Transmembrane helix</keyword>
<dbReference type="Gene3D" id="1.10.1760.20">
    <property type="match status" value="1"/>
</dbReference>
<keyword evidence="2" id="KW-1003">Cell membrane</keyword>
<proteinExistence type="inferred from homology"/>
<dbReference type="EMBL" id="CP061539">
    <property type="protein sequence ID" value="QNV36932.1"/>
    <property type="molecule type" value="Genomic_DNA"/>
</dbReference>
<organism evidence="4 5">
    <name type="scientific">Rothia terrae</name>
    <dbReference type="NCBI Taxonomy" id="396015"/>
    <lineage>
        <taxon>Bacteria</taxon>
        <taxon>Bacillati</taxon>
        <taxon>Actinomycetota</taxon>
        <taxon>Actinomycetes</taxon>
        <taxon>Micrococcales</taxon>
        <taxon>Micrococcaceae</taxon>
        <taxon>Rothia</taxon>
    </lineage>
</organism>
<evidence type="ECO:0000313" key="4">
    <source>
        <dbReference type="EMBL" id="QNV36932.1"/>
    </source>
</evidence>
<feature type="transmembrane region" description="Helical" evidence="3">
    <location>
        <begin position="43"/>
        <end position="63"/>
    </location>
</feature>
<gene>
    <name evidence="4" type="ORF">IDM49_06550</name>
</gene>
<evidence type="ECO:0000256" key="3">
    <source>
        <dbReference type="SAM" id="Phobius"/>
    </source>
</evidence>
<dbReference type="Proteomes" id="UP000516404">
    <property type="component" value="Chromosome"/>
</dbReference>